<feature type="transmembrane region" description="Helical" evidence="8">
    <location>
        <begin position="163"/>
        <end position="182"/>
    </location>
</feature>
<evidence type="ECO:0000256" key="6">
    <source>
        <dbReference type="ARBA" id="ARBA00023136"/>
    </source>
</evidence>
<evidence type="ECO:0000256" key="5">
    <source>
        <dbReference type="ARBA" id="ARBA00022989"/>
    </source>
</evidence>
<evidence type="ECO:0008006" key="14">
    <source>
        <dbReference type="Google" id="ProtNLM"/>
    </source>
</evidence>
<comment type="caution">
    <text evidence="12">The sequence shown here is derived from an EMBL/GenBank/DDBJ whole genome shotgun (WGS) entry which is preliminary data.</text>
</comment>
<dbReference type="Pfam" id="PF07662">
    <property type="entry name" value="Nucleos_tra2_C"/>
    <property type="match status" value="1"/>
</dbReference>
<feature type="transmembrane region" description="Helical" evidence="8">
    <location>
        <begin position="114"/>
        <end position="133"/>
    </location>
</feature>
<dbReference type="GO" id="GO:0005886">
    <property type="term" value="C:plasma membrane"/>
    <property type="evidence" value="ECO:0007669"/>
    <property type="project" value="UniProtKB-SubCell"/>
</dbReference>
<feature type="transmembrane region" description="Helical" evidence="8">
    <location>
        <begin position="350"/>
        <end position="370"/>
    </location>
</feature>
<accession>A0AAV2GZG5</accession>
<feature type="compositionally biased region" description="Polar residues" evidence="7">
    <location>
        <begin position="1"/>
        <end position="13"/>
    </location>
</feature>
<organism evidence="12 13">
    <name type="scientific">Lymnaea stagnalis</name>
    <name type="common">Great pond snail</name>
    <name type="synonym">Helix stagnalis</name>
    <dbReference type="NCBI Taxonomy" id="6523"/>
    <lineage>
        <taxon>Eukaryota</taxon>
        <taxon>Metazoa</taxon>
        <taxon>Spiralia</taxon>
        <taxon>Lophotrochozoa</taxon>
        <taxon>Mollusca</taxon>
        <taxon>Gastropoda</taxon>
        <taxon>Heterobranchia</taxon>
        <taxon>Euthyneura</taxon>
        <taxon>Panpulmonata</taxon>
        <taxon>Hygrophila</taxon>
        <taxon>Lymnaeoidea</taxon>
        <taxon>Lymnaeidae</taxon>
        <taxon>Lymnaea</taxon>
    </lineage>
</organism>
<comment type="similarity">
    <text evidence="2">Belongs to the concentrative nucleoside transporter (CNT) (TC 2.A.41) family.</text>
</comment>
<dbReference type="Pfam" id="PF07670">
    <property type="entry name" value="Gate"/>
    <property type="match status" value="1"/>
</dbReference>
<dbReference type="InterPro" id="IPR011657">
    <property type="entry name" value="CNT_C_dom"/>
</dbReference>
<gene>
    <name evidence="12" type="ORF">GSLYS_00000653001</name>
</gene>
<feature type="region of interest" description="Disordered" evidence="7">
    <location>
        <begin position="1"/>
        <end position="39"/>
    </location>
</feature>
<evidence type="ECO:0000256" key="7">
    <source>
        <dbReference type="SAM" id="MobiDB-lite"/>
    </source>
</evidence>
<evidence type="ECO:0000256" key="2">
    <source>
        <dbReference type="ARBA" id="ARBA00009033"/>
    </source>
</evidence>
<dbReference type="EMBL" id="CAXITT010000005">
    <property type="protein sequence ID" value="CAL1526476.1"/>
    <property type="molecule type" value="Genomic_DNA"/>
</dbReference>
<evidence type="ECO:0000259" key="9">
    <source>
        <dbReference type="Pfam" id="PF01773"/>
    </source>
</evidence>
<evidence type="ECO:0000259" key="11">
    <source>
        <dbReference type="Pfam" id="PF07670"/>
    </source>
</evidence>
<feature type="domain" description="Nucleoside transporter/FeoB GTPase Gate" evidence="11">
    <location>
        <begin position="277"/>
        <end position="374"/>
    </location>
</feature>
<dbReference type="InterPro" id="IPR008276">
    <property type="entry name" value="C_nuclsd_transpt"/>
</dbReference>
<dbReference type="Proteomes" id="UP001497497">
    <property type="component" value="Unassembled WGS sequence"/>
</dbReference>
<evidence type="ECO:0000256" key="3">
    <source>
        <dbReference type="ARBA" id="ARBA00022475"/>
    </source>
</evidence>
<comment type="subcellular location">
    <subcellularLocation>
        <location evidence="1">Cell membrane</location>
        <topology evidence="1">Multi-pass membrane protein</topology>
    </subcellularLocation>
</comment>
<feature type="transmembrane region" description="Helical" evidence="8">
    <location>
        <begin position="498"/>
        <end position="517"/>
    </location>
</feature>
<feature type="transmembrane region" description="Helical" evidence="8">
    <location>
        <begin position="274"/>
        <end position="296"/>
    </location>
</feature>
<dbReference type="PANTHER" id="PTHR10590:SF4">
    <property type="entry name" value="SOLUTE CARRIER FAMILY 28 MEMBER 3"/>
    <property type="match status" value="1"/>
</dbReference>
<evidence type="ECO:0000259" key="10">
    <source>
        <dbReference type="Pfam" id="PF07662"/>
    </source>
</evidence>
<name>A0AAV2GZG5_LYMST</name>
<keyword evidence="13" id="KW-1185">Reference proteome</keyword>
<feature type="domain" description="Concentrative nucleoside transporter N-terminal" evidence="9">
    <location>
        <begin position="193"/>
        <end position="265"/>
    </location>
</feature>
<dbReference type="AlphaFoldDB" id="A0AAV2GZG5"/>
<evidence type="ECO:0000256" key="8">
    <source>
        <dbReference type="SAM" id="Phobius"/>
    </source>
</evidence>
<keyword evidence="3" id="KW-1003">Cell membrane</keyword>
<evidence type="ECO:0000256" key="4">
    <source>
        <dbReference type="ARBA" id="ARBA00022692"/>
    </source>
</evidence>
<feature type="transmembrane region" description="Helical" evidence="8">
    <location>
        <begin position="437"/>
        <end position="461"/>
    </location>
</feature>
<keyword evidence="6 8" id="KW-0472">Membrane</keyword>
<feature type="transmembrane region" description="Helical" evidence="8">
    <location>
        <begin position="188"/>
        <end position="205"/>
    </location>
</feature>
<feature type="transmembrane region" description="Helical" evidence="8">
    <location>
        <begin position="87"/>
        <end position="108"/>
    </location>
</feature>
<dbReference type="PANTHER" id="PTHR10590">
    <property type="entry name" value="SODIUM/NUCLEOSIDE COTRANSPORTER"/>
    <property type="match status" value="1"/>
</dbReference>
<evidence type="ECO:0000313" key="12">
    <source>
        <dbReference type="EMBL" id="CAL1526476.1"/>
    </source>
</evidence>
<dbReference type="Pfam" id="PF01773">
    <property type="entry name" value="Nucleos_tra2_N"/>
    <property type="match status" value="1"/>
</dbReference>
<evidence type="ECO:0000313" key="13">
    <source>
        <dbReference type="Proteomes" id="UP001497497"/>
    </source>
</evidence>
<dbReference type="GO" id="GO:0005415">
    <property type="term" value="F:nucleoside:sodium symporter activity"/>
    <property type="evidence" value="ECO:0007669"/>
    <property type="project" value="TreeGrafter"/>
</dbReference>
<feature type="transmembrane region" description="Helical" evidence="8">
    <location>
        <begin position="473"/>
        <end position="492"/>
    </location>
</feature>
<feature type="transmembrane region" description="Helical" evidence="8">
    <location>
        <begin position="217"/>
        <end position="236"/>
    </location>
</feature>
<proteinExistence type="inferred from homology"/>
<protein>
    <recommendedName>
        <fullName evidence="14">Sodium/nucleoside cotransporter</fullName>
    </recommendedName>
</protein>
<keyword evidence="5 8" id="KW-1133">Transmembrane helix</keyword>
<sequence length="627" mass="68993">MEAENRMTSSPLQTRRDSEENGTAGVLANGLTSDPHDKSPETEVFIVRKTGNEFGAFPQGRWSKWVEKIEDTVTVFQKRHCKMIGNVIKVTLFVLYIAYFGYCCHYKYYDEGSYILTVITGALIVKITFGFISGPKYDASILKCYTAYATSPKIKRLRAYVRYFLYVLAIVLLCVYLGIDVITYSPQNGQAVIGIFSLLVSCFILSSKPSRVNWHPVFWGFIIQFVFATLTLRTVIGYEAFKWMGDLVHGFVRLSDKGSTFVFGDSFRSARAGFFFETAGVIVFFNACIFVMDYFGVLEFIVLKIGRVLSICLETGPVESVVAAANIFIGLSEAPLLIRPYLPTVTRSELHAIMTCGFASISGAFMAMFIKSGAPASHLLTAAVISAPAALAISKLMYPEVDRVNYESQRNIKMRNEESPQNLLQAASDGAGFSTKLVASIMVNMMAFVSMLNLIDFILVWIGQRAGIQGMTFDVICSYILFPLSYVMGAPPADCGKIGSLIGIKFFATPFVAYAELGKMIENRRIFEDYVTNVNGTWSTSGSDVILEATNTTLLNGFMTERSEVITTYALCGISAFPAIGFCMGTLIPMCPERKPDVIALVLRAFVAGNLANFVTGAVAGVMFTGE</sequence>
<dbReference type="InterPro" id="IPR002668">
    <property type="entry name" value="CNT_N_dom"/>
</dbReference>
<feature type="transmembrane region" description="Helical" evidence="8">
    <location>
        <begin position="601"/>
        <end position="624"/>
    </location>
</feature>
<dbReference type="InterPro" id="IPR011642">
    <property type="entry name" value="Gate_dom"/>
</dbReference>
<feature type="transmembrane region" description="Helical" evidence="8">
    <location>
        <begin position="568"/>
        <end position="589"/>
    </location>
</feature>
<feature type="domain" description="Concentrative nucleoside transporter C-terminal" evidence="10">
    <location>
        <begin position="378"/>
        <end position="621"/>
    </location>
</feature>
<reference evidence="12 13" key="1">
    <citation type="submission" date="2024-04" db="EMBL/GenBank/DDBJ databases">
        <authorList>
            <consortium name="Genoscope - CEA"/>
            <person name="William W."/>
        </authorList>
    </citation>
    <scope>NUCLEOTIDE SEQUENCE [LARGE SCALE GENOMIC DNA]</scope>
</reference>
<keyword evidence="4 8" id="KW-0812">Transmembrane</keyword>
<evidence type="ECO:0000256" key="1">
    <source>
        <dbReference type="ARBA" id="ARBA00004651"/>
    </source>
</evidence>